<accession>A0A8X8XTK7</accession>
<evidence type="ECO:0000313" key="3">
    <source>
        <dbReference type="Proteomes" id="UP000298416"/>
    </source>
</evidence>
<feature type="compositionally biased region" description="Gly residues" evidence="1">
    <location>
        <begin position="115"/>
        <end position="126"/>
    </location>
</feature>
<comment type="caution">
    <text evidence="2">The sequence shown here is derived from an EMBL/GenBank/DDBJ whole genome shotgun (WGS) entry which is preliminary data.</text>
</comment>
<sequence length="161" mass="16986">MELVKNLYFPLFHASILFASGENFSDGGGFAFTAPVGWSGTSGAAPAASSTAAATAGARPAAAAPASSAAMPPVTLQANPSLQLAGDGEADKRQRRQLQRHRLQRQRRQAELPEGAGGAREQGLRGGMQKRMRSLQKGQVLLQRGVRESSDLPTDVVFEDL</sequence>
<protein>
    <submittedName>
        <fullName evidence="2">Uncharacterized protein</fullName>
    </submittedName>
</protein>
<organism evidence="2">
    <name type="scientific">Salvia splendens</name>
    <name type="common">Scarlet sage</name>
    <dbReference type="NCBI Taxonomy" id="180675"/>
    <lineage>
        <taxon>Eukaryota</taxon>
        <taxon>Viridiplantae</taxon>
        <taxon>Streptophyta</taxon>
        <taxon>Embryophyta</taxon>
        <taxon>Tracheophyta</taxon>
        <taxon>Spermatophyta</taxon>
        <taxon>Magnoliopsida</taxon>
        <taxon>eudicotyledons</taxon>
        <taxon>Gunneridae</taxon>
        <taxon>Pentapetalae</taxon>
        <taxon>asterids</taxon>
        <taxon>lamiids</taxon>
        <taxon>Lamiales</taxon>
        <taxon>Lamiaceae</taxon>
        <taxon>Nepetoideae</taxon>
        <taxon>Mentheae</taxon>
        <taxon>Salviinae</taxon>
        <taxon>Salvia</taxon>
        <taxon>Salvia subgen. Calosphace</taxon>
        <taxon>core Calosphace</taxon>
    </lineage>
</organism>
<feature type="compositionally biased region" description="Basic residues" evidence="1">
    <location>
        <begin position="93"/>
        <end position="107"/>
    </location>
</feature>
<name>A0A8X8XTK7_SALSN</name>
<keyword evidence="3" id="KW-1185">Reference proteome</keyword>
<evidence type="ECO:0000256" key="1">
    <source>
        <dbReference type="SAM" id="MobiDB-lite"/>
    </source>
</evidence>
<dbReference type="EMBL" id="PNBA02000006">
    <property type="protein sequence ID" value="KAG6419813.1"/>
    <property type="molecule type" value="Genomic_DNA"/>
</dbReference>
<feature type="region of interest" description="Disordered" evidence="1">
    <location>
        <begin position="53"/>
        <end position="133"/>
    </location>
</feature>
<reference evidence="2" key="2">
    <citation type="submission" date="2020-08" db="EMBL/GenBank/DDBJ databases">
        <title>Plant Genome Project.</title>
        <authorList>
            <person name="Zhang R.-G."/>
        </authorList>
    </citation>
    <scope>NUCLEOTIDE SEQUENCE</scope>
    <source>
        <strain evidence="2">Huo1</strain>
        <tissue evidence="2">Leaf</tissue>
    </source>
</reference>
<reference evidence="2" key="1">
    <citation type="submission" date="2018-01" db="EMBL/GenBank/DDBJ databases">
        <authorList>
            <person name="Mao J.F."/>
        </authorList>
    </citation>
    <scope>NUCLEOTIDE SEQUENCE</scope>
    <source>
        <strain evidence="2">Huo1</strain>
        <tissue evidence="2">Leaf</tissue>
    </source>
</reference>
<dbReference type="Proteomes" id="UP000298416">
    <property type="component" value="Unassembled WGS sequence"/>
</dbReference>
<feature type="compositionally biased region" description="Low complexity" evidence="1">
    <location>
        <begin position="53"/>
        <end position="70"/>
    </location>
</feature>
<proteinExistence type="predicted"/>
<gene>
    <name evidence="2" type="ORF">SASPL_116325</name>
</gene>
<evidence type="ECO:0000313" key="2">
    <source>
        <dbReference type="EMBL" id="KAG6419813.1"/>
    </source>
</evidence>
<dbReference type="AlphaFoldDB" id="A0A8X8XTK7"/>